<dbReference type="RefSeq" id="WP_173770321.1">
    <property type="nucleotide sequence ID" value="NZ_JAAITS010000072.1"/>
</dbReference>
<sequence>MRKCRTMGVGMSVIAVLILIMGLFENVLPAFLYILHWGLFWLMWW</sequence>
<dbReference type="EMBL" id="JAAITS010000072">
    <property type="protein sequence ID" value="NSG87332.1"/>
    <property type="molecule type" value="Genomic_DNA"/>
</dbReference>
<dbReference type="Proteomes" id="UP001644719">
    <property type="component" value="Unassembled WGS sequence"/>
</dbReference>
<keyword evidence="1" id="KW-1133">Transmembrane helix</keyword>
<comment type="caution">
    <text evidence="2">The sequence shown here is derived from an EMBL/GenBank/DDBJ whole genome shotgun (WGS) entry which is preliminary data.</text>
</comment>
<gene>
    <name evidence="2" type="ORF">G5B17_18405</name>
</gene>
<evidence type="ECO:0000313" key="2">
    <source>
        <dbReference type="EMBL" id="NSG87332.1"/>
    </source>
</evidence>
<organism evidence="2 3">
    <name type="scientific">Blautia faecis</name>
    <dbReference type="NCBI Taxonomy" id="871665"/>
    <lineage>
        <taxon>Bacteria</taxon>
        <taxon>Bacillati</taxon>
        <taxon>Bacillota</taxon>
        <taxon>Clostridia</taxon>
        <taxon>Lachnospirales</taxon>
        <taxon>Lachnospiraceae</taxon>
        <taxon>Blautia</taxon>
    </lineage>
</organism>
<accession>A0ABX2HAY2</accession>
<keyword evidence="3" id="KW-1185">Reference proteome</keyword>
<keyword evidence="1" id="KW-0472">Membrane</keyword>
<evidence type="ECO:0000313" key="3">
    <source>
        <dbReference type="Proteomes" id="UP001644719"/>
    </source>
</evidence>
<name>A0ABX2HAY2_9FIRM</name>
<evidence type="ECO:0000256" key="1">
    <source>
        <dbReference type="SAM" id="Phobius"/>
    </source>
</evidence>
<proteinExistence type="predicted"/>
<feature type="transmembrane region" description="Helical" evidence="1">
    <location>
        <begin position="12"/>
        <end position="35"/>
    </location>
</feature>
<protein>
    <submittedName>
        <fullName evidence="2">Uncharacterized protein</fullName>
    </submittedName>
</protein>
<keyword evidence="1" id="KW-0812">Transmembrane</keyword>
<reference evidence="2 3" key="1">
    <citation type="journal article" date="2020" name="Cell Host Microbe">
        <title>Functional and Genomic Variation between Human-Derived Isolates of Lachnospiraceae Reveals Inter- and Intra-Species Diversity.</title>
        <authorList>
            <person name="Sorbara M.T."/>
            <person name="Littmann E.R."/>
            <person name="Fontana E."/>
            <person name="Moody T.U."/>
            <person name="Kohout C.E."/>
            <person name="Gjonbalaj M."/>
            <person name="Eaton V."/>
            <person name="Seok R."/>
            <person name="Leiner I.M."/>
            <person name="Pamer E.G."/>
        </authorList>
    </citation>
    <scope>NUCLEOTIDE SEQUENCE [LARGE SCALE GENOMIC DNA]</scope>
    <source>
        <strain evidence="2 3">MSK.17.74</strain>
    </source>
</reference>